<feature type="domain" description="Clip" evidence="12">
    <location>
        <begin position="96"/>
        <end position="149"/>
    </location>
</feature>
<evidence type="ECO:0000256" key="6">
    <source>
        <dbReference type="ARBA" id="ARBA00023145"/>
    </source>
</evidence>
<evidence type="ECO:0000256" key="10">
    <source>
        <dbReference type="SAM" id="SignalP"/>
    </source>
</evidence>
<dbReference type="GO" id="GO:0006508">
    <property type="term" value="P:proteolysis"/>
    <property type="evidence" value="ECO:0007669"/>
    <property type="project" value="UniProtKB-KW"/>
</dbReference>
<dbReference type="InterPro" id="IPR001254">
    <property type="entry name" value="Trypsin_dom"/>
</dbReference>
<keyword evidence="7" id="KW-1015">Disulfide bond</keyword>
<keyword evidence="8" id="KW-0325">Glycoprotein</keyword>
<dbReference type="RefSeq" id="XP_016978776.1">
    <property type="nucleotide sequence ID" value="XM_017123287.1"/>
</dbReference>
<sequence>MKSVCCVSAVITLLPLVLLSKPTDAQFNQRRQGTEFWPVVFEFNSSSAKPVTKCPIISSSNPTPRPTTTTTTTTTTTPAPIRITSSAPLVDLRGPSCRGPDTKPGNCVELKECAALLNELRVKQRDETFANFLRASRVVCGSQGTQVCCPNGQTVTTPAPVLPKNTDEVPRRLLNVEEGCGYTVGYYKKIVGGEARRAGAWPWIALLGYDDASSSPFKCGGTLITARHVLTAAHCIRDDLQFVRLGEHDLSTDTETTHVDIKIAKVSQVAEENRRISKI</sequence>
<evidence type="ECO:0000256" key="7">
    <source>
        <dbReference type="ARBA" id="ARBA00023157"/>
    </source>
</evidence>
<evidence type="ECO:0000256" key="5">
    <source>
        <dbReference type="ARBA" id="ARBA00022837"/>
    </source>
</evidence>
<evidence type="ECO:0000256" key="1">
    <source>
        <dbReference type="ARBA" id="ARBA00022670"/>
    </source>
</evidence>
<organism evidence="13">
    <name type="scientific">Drosophila rhopaloa</name>
    <name type="common">Fruit fly</name>
    <dbReference type="NCBI Taxonomy" id="1041015"/>
    <lineage>
        <taxon>Eukaryota</taxon>
        <taxon>Metazoa</taxon>
        <taxon>Ecdysozoa</taxon>
        <taxon>Arthropoda</taxon>
        <taxon>Hexapoda</taxon>
        <taxon>Insecta</taxon>
        <taxon>Pterygota</taxon>
        <taxon>Neoptera</taxon>
        <taxon>Endopterygota</taxon>
        <taxon>Diptera</taxon>
        <taxon>Brachycera</taxon>
        <taxon>Muscomorpha</taxon>
        <taxon>Ephydroidea</taxon>
        <taxon>Drosophilidae</taxon>
        <taxon>Drosophila</taxon>
        <taxon>Sophophora</taxon>
    </lineage>
</organism>
<dbReference type="Pfam" id="PF12032">
    <property type="entry name" value="CLIP"/>
    <property type="match status" value="1"/>
</dbReference>
<dbReference type="PROSITE" id="PS51888">
    <property type="entry name" value="CLIP"/>
    <property type="match status" value="1"/>
</dbReference>
<evidence type="ECO:0000256" key="9">
    <source>
        <dbReference type="SAM" id="MobiDB-lite"/>
    </source>
</evidence>
<feature type="region of interest" description="Disordered" evidence="9">
    <location>
        <begin position="55"/>
        <end position="79"/>
    </location>
</feature>
<dbReference type="PROSITE" id="PS00134">
    <property type="entry name" value="TRYPSIN_HIS"/>
    <property type="match status" value="1"/>
</dbReference>
<reference evidence="13" key="1">
    <citation type="submission" date="2025-08" db="UniProtKB">
        <authorList>
            <consortium name="RefSeq"/>
        </authorList>
    </citation>
    <scope>IDENTIFICATION</scope>
</reference>
<dbReference type="AlphaFoldDB" id="A0A6P4F0E5"/>
<keyword evidence="2 10" id="KW-0732">Signal</keyword>
<dbReference type="PANTHER" id="PTHR24252:SF7">
    <property type="entry name" value="HYALIN"/>
    <property type="match status" value="1"/>
</dbReference>
<dbReference type="GO" id="GO:0004252">
    <property type="term" value="F:serine-type endopeptidase activity"/>
    <property type="evidence" value="ECO:0007669"/>
    <property type="project" value="InterPro"/>
</dbReference>
<evidence type="ECO:0000256" key="2">
    <source>
        <dbReference type="ARBA" id="ARBA00022729"/>
    </source>
</evidence>
<evidence type="ECO:0000259" key="11">
    <source>
        <dbReference type="PROSITE" id="PS50240"/>
    </source>
</evidence>
<evidence type="ECO:0000256" key="8">
    <source>
        <dbReference type="ARBA" id="ARBA00023180"/>
    </source>
</evidence>
<feature type="non-terminal residue" evidence="13">
    <location>
        <position position="279"/>
    </location>
</feature>
<evidence type="ECO:0000256" key="3">
    <source>
        <dbReference type="ARBA" id="ARBA00022801"/>
    </source>
</evidence>
<dbReference type="InterPro" id="IPR038565">
    <property type="entry name" value="CLIP_sf"/>
</dbReference>
<keyword evidence="3" id="KW-0378">Hydrolase</keyword>
<dbReference type="SUPFAM" id="SSF50494">
    <property type="entry name" value="Trypsin-like serine proteases"/>
    <property type="match status" value="1"/>
</dbReference>
<keyword evidence="6" id="KW-0865">Zymogen</keyword>
<dbReference type="PANTHER" id="PTHR24252">
    <property type="entry name" value="ACROSIN-RELATED"/>
    <property type="match status" value="1"/>
</dbReference>
<dbReference type="FunFam" id="3.30.1640.30:FF:000001">
    <property type="entry name" value="Serine protease 7"/>
    <property type="match status" value="1"/>
</dbReference>
<keyword evidence="4" id="KW-0720">Serine protease</keyword>
<evidence type="ECO:0000259" key="12">
    <source>
        <dbReference type="PROSITE" id="PS51888"/>
    </source>
</evidence>
<gene>
    <name evidence="13" type="primary">LOC108044310</name>
</gene>
<accession>A0A6P4F0E5</accession>
<dbReference type="InterPro" id="IPR009003">
    <property type="entry name" value="Peptidase_S1_PA"/>
</dbReference>
<dbReference type="PROSITE" id="PS50240">
    <property type="entry name" value="TRYPSIN_DOM"/>
    <property type="match status" value="1"/>
</dbReference>
<dbReference type="InterPro" id="IPR043504">
    <property type="entry name" value="Peptidase_S1_PA_chymotrypsin"/>
</dbReference>
<dbReference type="InterPro" id="IPR022700">
    <property type="entry name" value="CLIP"/>
</dbReference>
<dbReference type="Gene3D" id="2.40.10.10">
    <property type="entry name" value="Trypsin-like serine proteases"/>
    <property type="match status" value="2"/>
</dbReference>
<evidence type="ECO:0000313" key="13">
    <source>
        <dbReference type="RefSeq" id="XP_016978776.1"/>
    </source>
</evidence>
<keyword evidence="1 13" id="KW-0645">Protease</keyword>
<dbReference type="Gene3D" id="3.30.1640.30">
    <property type="match status" value="1"/>
</dbReference>
<protein>
    <submittedName>
        <fullName evidence="13">Venom serine protease Bi-VSP</fullName>
    </submittedName>
</protein>
<dbReference type="Pfam" id="PF00089">
    <property type="entry name" value="Trypsin"/>
    <property type="match status" value="1"/>
</dbReference>
<name>A0A6P4F0E5_DRORH</name>
<feature type="chain" id="PRO_5034964792" evidence="10">
    <location>
        <begin position="26"/>
        <end position="279"/>
    </location>
</feature>
<evidence type="ECO:0000256" key="4">
    <source>
        <dbReference type="ARBA" id="ARBA00022825"/>
    </source>
</evidence>
<dbReference type="InterPro" id="IPR018114">
    <property type="entry name" value="TRYPSIN_HIS"/>
</dbReference>
<feature type="signal peptide" evidence="10">
    <location>
        <begin position="1"/>
        <end position="25"/>
    </location>
</feature>
<proteinExistence type="predicted"/>
<keyword evidence="5" id="KW-0106">Calcium</keyword>
<feature type="domain" description="Peptidase S1" evidence="11">
    <location>
        <begin position="190"/>
        <end position="279"/>
    </location>
</feature>
<dbReference type="SMART" id="SM00680">
    <property type="entry name" value="CLIP"/>
    <property type="match status" value="1"/>
</dbReference>
<dbReference type="OrthoDB" id="425190at2759"/>